<evidence type="ECO:0000313" key="4">
    <source>
        <dbReference type="Proteomes" id="UP000275385"/>
    </source>
</evidence>
<dbReference type="Proteomes" id="UP000275385">
    <property type="component" value="Unassembled WGS sequence"/>
</dbReference>
<dbReference type="GO" id="GO:1990423">
    <property type="term" value="C:RZZ complex"/>
    <property type="evidence" value="ECO:0007669"/>
    <property type="project" value="TreeGrafter"/>
</dbReference>
<dbReference type="OrthoDB" id="534815at2759"/>
<dbReference type="GO" id="GO:0007094">
    <property type="term" value="P:mitotic spindle assembly checkpoint signaling"/>
    <property type="evidence" value="ECO:0007669"/>
    <property type="project" value="TreeGrafter"/>
</dbReference>
<evidence type="ECO:0000313" key="3">
    <source>
        <dbReference type="EMBL" id="RKU44957.1"/>
    </source>
</evidence>
<dbReference type="PANTHER" id="PTHR12205">
    <property type="entry name" value="CENTROMERE/KINETOCHORE PROTEIN ZW10"/>
    <property type="match status" value="1"/>
</dbReference>
<feature type="compositionally biased region" description="Basic and acidic residues" evidence="1">
    <location>
        <begin position="485"/>
        <end position="497"/>
    </location>
</feature>
<dbReference type="GO" id="GO:0005737">
    <property type="term" value="C:cytoplasm"/>
    <property type="evidence" value="ECO:0007669"/>
    <property type="project" value="GOC"/>
</dbReference>
<evidence type="ECO:0000259" key="2">
    <source>
        <dbReference type="Pfam" id="PF22766"/>
    </source>
</evidence>
<dbReference type="PANTHER" id="PTHR12205:SF0">
    <property type="entry name" value="CENTROMERE_KINETOCHORE PROTEIN ZW10 HOMOLOG"/>
    <property type="match status" value="1"/>
</dbReference>
<dbReference type="InterPro" id="IPR055148">
    <property type="entry name" value="ZW10_C_2"/>
</dbReference>
<evidence type="ECO:0000256" key="1">
    <source>
        <dbReference type="SAM" id="MobiDB-lite"/>
    </source>
</evidence>
<accession>A0A420YAW7</accession>
<organism evidence="3 4">
    <name type="scientific">Coniochaeta pulveracea</name>
    <dbReference type="NCBI Taxonomy" id="177199"/>
    <lineage>
        <taxon>Eukaryota</taxon>
        <taxon>Fungi</taxon>
        <taxon>Dikarya</taxon>
        <taxon>Ascomycota</taxon>
        <taxon>Pezizomycotina</taxon>
        <taxon>Sordariomycetes</taxon>
        <taxon>Sordariomycetidae</taxon>
        <taxon>Coniochaetales</taxon>
        <taxon>Coniochaetaceae</taxon>
        <taxon>Coniochaeta</taxon>
    </lineage>
</organism>
<feature type="compositionally biased region" description="Acidic residues" evidence="1">
    <location>
        <begin position="498"/>
        <end position="514"/>
    </location>
</feature>
<dbReference type="GO" id="GO:0006888">
    <property type="term" value="P:endoplasmic reticulum to Golgi vesicle-mediated transport"/>
    <property type="evidence" value="ECO:0007669"/>
    <property type="project" value="TreeGrafter"/>
</dbReference>
<keyword evidence="4" id="KW-1185">Reference proteome</keyword>
<dbReference type="AlphaFoldDB" id="A0A420YAW7"/>
<feature type="region of interest" description="Disordered" evidence="1">
    <location>
        <begin position="446"/>
        <end position="538"/>
    </location>
</feature>
<comment type="caution">
    <text evidence="3">The sequence shown here is derived from an EMBL/GenBank/DDBJ whole genome shotgun (WGS) entry which is preliminary data.</text>
</comment>
<dbReference type="Pfam" id="PF22766">
    <property type="entry name" value="ZW10_C2"/>
    <property type="match status" value="1"/>
</dbReference>
<sequence length="867" mass="96008">MAAPGPEEPFSQVGKALVDFSLQGAFPEEDASSLALVPEVLPPAIEALNQAKTKLETEIHAINEETAEDVASWRANAKSVQDDIVRSKALANDIMKQADTPDVSGKRVADIEAKVNFLTRELDYNRQVQDALSGIRAVNQTLGQVEQARNERRILDALRLLEKSWAQLDQIPVSRSTRALKLLDIRAFELKNDVHKVFDHVWKALVHVDVANGSISVTESREGEHMSLSDAVIGLQAYKEVDKRMKDLWHDVDQAIFSPRMDAGNPSLPGIQVQDGVLKTSGTADGSIDSLFNDLEQIFGYLVEKLPSDLVASISSVMMPEVMTRISTVWLDSAVPSSLNDMDEFQRVITVARDFCRSLEALGLKGLGELQEWVDSAPRVWLSKCREAALDSVRSRLAKGIGSPQQVEKVEKQMVSRTEGKELTVNTPAAMADAEDHGWGDAWSDEETKAEVNPPKIPPAIEQHGGGEDDGTDAWGAWNEDDDGAEGRAEKPKQDRKDDDEDPADAWGWGDDDQAGNQDNQGAASKSTPSGKPQAVEDQATRELTLKETYYISSMPEPVLALIFALVEDGVTLTQEHYENSPVAAAAAGLFSLPTLALAMFRAISPHYYASDIGGNMYLYNDANYITEKLSDFAVSWKARSDISARAKAMLRLDNDIKSMEDFATRAYSNEMNTQKVVLRDLLGGEQNVMQQDETASCIEMAVARVRSMAVTWENILARSVWYQAVGSLVDALSSKVIADVMDMSAIGQDEAYNIAKMISTVTELDDLFLPTRSGPTRSGVADEVPTTAHYASTWLRLKYLSEVLQSNLKDLRYLWMESELSYYFSVDEVLDLINMSFEDNPRTREVIREITQNPHPRQEEQGHDNW</sequence>
<reference evidence="3 4" key="1">
    <citation type="submission" date="2018-08" db="EMBL/GenBank/DDBJ databases">
        <title>Draft genome of the lignicolous fungus Coniochaeta pulveracea.</title>
        <authorList>
            <person name="Borstlap C.J."/>
            <person name="De Witt R.N."/>
            <person name="Botha A."/>
            <person name="Volschenk H."/>
        </authorList>
    </citation>
    <scope>NUCLEOTIDE SEQUENCE [LARGE SCALE GENOMIC DNA]</scope>
    <source>
        <strain evidence="3 4">CAB683</strain>
    </source>
</reference>
<name>A0A420YAW7_9PEZI</name>
<dbReference type="InterPro" id="IPR046362">
    <property type="entry name" value="Zw10/DSL1_C_sf"/>
</dbReference>
<dbReference type="STRING" id="177199.A0A420YAW7"/>
<feature type="domain" description="ZW10 C-terminal helical" evidence="2">
    <location>
        <begin position="698"/>
        <end position="850"/>
    </location>
</feature>
<proteinExistence type="predicted"/>
<protein>
    <recommendedName>
        <fullName evidence="2">ZW10 C-terminal helical domain-containing protein</fullName>
    </recommendedName>
</protein>
<dbReference type="Gene3D" id="1.10.357.150">
    <property type="match status" value="1"/>
</dbReference>
<gene>
    <name evidence="3" type="ORF">DL546_006487</name>
</gene>
<dbReference type="EMBL" id="QVQW01000025">
    <property type="protein sequence ID" value="RKU44957.1"/>
    <property type="molecule type" value="Genomic_DNA"/>
</dbReference>